<dbReference type="AlphaFoldDB" id="A0A9Q0MQX1"/>
<evidence type="ECO:0000256" key="1">
    <source>
        <dbReference type="ARBA" id="ARBA00004413"/>
    </source>
</evidence>
<dbReference type="Pfam" id="PF00435">
    <property type="entry name" value="Spectrin"/>
    <property type="match status" value="1"/>
</dbReference>
<sequence>MSHFDDKAILTRKRGHQRVTRLREHWDETSQGALQRKSTLSTMLGDSQRYESKRVEIEAWLTRMETRSEHMGPVGTTADILEAQQKEQKSFHAELHQYKYHIDLFSQLTQRLIQVYHSDDTSRIKRMTQSVNVRYKNLNNGIINRGKLLHAAVNNLQSFDRNMDQFLAWLSEAESACENAEQEIERKPHIIMVYAQCTASLPNLHFDHGDDPVKTYRFITLDEEFFEQFITVDDDFFEHFITVDEGTVLDLFEQFRTFSNSLGLVRTIYNTDRYTCHKLPQQIIETRKEHCRVSFED</sequence>
<gene>
    <name evidence="6" type="primary">Dys_2</name>
    <name evidence="6" type="ORF">Bhyg_14580</name>
</gene>
<dbReference type="CDD" id="cd00176">
    <property type="entry name" value="SPEC"/>
    <property type="match status" value="1"/>
</dbReference>
<dbReference type="PANTHER" id="PTHR12268">
    <property type="entry name" value="E3 UBIQUITIN-PROTEIN LIGASE KCMF1"/>
    <property type="match status" value="1"/>
</dbReference>
<dbReference type="OrthoDB" id="7789927at2759"/>
<name>A0A9Q0MQX1_9DIPT</name>
<keyword evidence="5" id="KW-0206">Cytoskeleton</keyword>
<evidence type="ECO:0000256" key="5">
    <source>
        <dbReference type="ARBA" id="ARBA00023212"/>
    </source>
</evidence>
<evidence type="ECO:0000313" key="7">
    <source>
        <dbReference type="Proteomes" id="UP001151699"/>
    </source>
</evidence>
<evidence type="ECO:0000256" key="2">
    <source>
        <dbReference type="ARBA" id="ARBA00004496"/>
    </source>
</evidence>
<evidence type="ECO:0000256" key="3">
    <source>
        <dbReference type="ARBA" id="ARBA00022490"/>
    </source>
</evidence>
<keyword evidence="7" id="KW-1185">Reference proteome</keyword>
<protein>
    <submittedName>
        <fullName evidence="6">Dystrophin, isoform B</fullName>
    </submittedName>
</protein>
<dbReference type="Proteomes" id="UP001151699">
    <property type="component" value="Chromosome C"/>
</dbReference>
<comment type="caution">
    <text evidence="6">The sequence shown here is derived from an EMBL/GenBank/DDBJ whole genome shotgun (WGS) entry which is preliminary data.</text>
</comment>
<dbReference type="PANTHER" id="PTHR12268:SF14">
    <property type="entry name" value="DYSTROPHIN-1"/>
    <property type="match status" value="1"/>
</dbReference>
<dbReference type="SUPFAM" id="SSF46966">
    <property type="entry name" value="Spectrin repeat"/>
    <property type="match status" value="1"/>
</dbReference>
<dbReference type="InterPro" id="IPR018159">
    <property type="entry name" value="Spectrin/alpha-actinin"/>
</dbReference>
<dbReference type="Gene3D" id="1.20.58.60">
    <property type="match status" value="1"/>
</dbReference>
<dbReference type="SMART" id="SM00150">
    <property type="entry name" value="SPEC"/>
    <property type="match status" value="1"/>
</dbReference>
<comment type="subcellular location">
    <subcellularLocation>
        <location evidence="1">Cell membrane</location>
        <topology evidence="1">Peripheral membrane protein</topology>
        <orientation evidence="1">Cytoplasmic side</orientation>
    </subcellularLocation>
    <subcellularLocation>
        <location evidence="2">Cytoplasm</location>
    </subcellularLocation>
</comment>
<dbReference type="InterPro" id="IPR050774">
    <property type="entry name" value="KCMF1/Dystrophin"/>
</dbReference>
<dbReference type="GO" id="GO:0099536">
    <property type="term" value="P:synaptic signaling"/>
    <property type="evidence" value="ECO:0007669"/>
    <property type="project" value="TreeGrafter"/>
</dbReference>
<evidence type="ECO:0000256" key="4">
    <source>
        <dbReference type="ARBA" id="ARBA00022837"/>
    </source>
</evidence>
<dbReference type="EMBL" id="WJQU01000004">
    <property type="protein sequence ID" value="KAJ6635994.1"/>
    <property type="molecule type" value="Genomic_DNA"/>
</dbReference>
<reference evidence="6" key="1">
    <citation type="submission" date="2022-07" db="EMBL/GenBank/DDBJ databases">
        <authorList>
            <person name="Trinca V."/>
            <person name="Uliana J.V.C."/>
            <person name="Torres T.T."/>
            <person name="Ward R.J."/>
            <person name="Monesi N."/>
        </authorList>
    </citation>
    <scope>NUCLEOTIDE SEQUENCE</scope>
    <source>
        <strain evidence="6">HSMRA1968</strain>
        <tissue evidence="6">Whole embryos</tissue>
    </source>
</reference>
<accession>A0A9Q0MQX1</accession>
<evidence type="ECO:0000313" key="6">
    <source>
        <dbReference type="EMBL" id="KAJ6635994.1"/>
    </source>
</evidence>
<dbReference type="GO" id="GO:0005886">
    <property type="term" value="C:plasma membrane"/>
    <property type="evidence" value="ECO:0007669"/>
    <property type="project" value="TreeGrafter"/>
</dbReference>
<proteinExistence type="predicted"/>
<dbReference type="GO" id="GO:0045202">
    <property type="term" value="C:synapse"/>
    <property type="evidence" value="ECO:0007669"/>
    <property type="project" value="GOC"/>
</dbReference>
<organism evidence="6 7">
    <name type="scientific">Pseudolycoriella hygida</name>
    <dbReference type="NCBI Taxonomy" id="35572"/>
    <lineage>
        <taxon>Eukaryota</taxon>
        <taxon>Metazoa</taxon>
        <taxon>Ecdysozoa</taxon>
        <taxon>Arthropoda</taxon>
        <taxon>Hexapoda</taxon>
        <taxon>Insecta</taxon>
        <taxon>Pterygota</taxon>
        <taxon>Neoptera</taxon>
        <taxon>Endopterygota</taxon>
        <taxon>Diptera</taxon>
        <taxon>Nematocera</taxon>
        <taxon>Sciaroidea</taxon>
        <taxon>Sciaridae</taxon>
        <taxon>Pseudolycoriella</taxon>
    </lineage>
</organism>
<dbReference type="GO" id="GO:0005737">
    <property type="term" value="C:cytoplasm"/>
    <property type="evidence" value="ECO:0007669"/>
    <property type="project" value="UniProtKB-ARBA"/>
</dbReference>
<dbReference type="InterPro" id="IPR002017">
    <property type="entry name" value="Spectrin_repeat"/>
</dbReference>
<keyword evidence="3" id="KW-0963">Cytoplasm</keyword>
<keyword evidence="4" id="KW-0106">Calcium</keyword>